<evidence type="ECO:0000256" key="4">
    <source>
        <dbReference type="ARBA" id="ARBA00008704"/>
    </source>
</evidence>
<sequence>MNFYKAEVVDILRCSQRDDAFVTTLKEDIFSILKLFGFVDYGRIRKIVPLLAKAWYYYFTSLNNLQTLGEEYSGTLRFTNQNKIPNKLLQTCWLVLYVGGESLYDRLLEHLKSNVKSSDSLTEEARIKLTNVIAFLKENKVLIFRLHYSFFYIYGTYYNISNRITGIKYVLLRQWMQDDSSRYSFRILGNISLVYLIYLLIRKGSSFKLDDDQDDLTRNSSVGMMCSLCTENRKNTCSTPCGHLFCWDCIYESLNYQQYCPICRDVVNPSRIIHLQNYE</sequence>
<name>A0AAN7QL06_9COLE</name>
<dbReference type="EMBL" id="JARPUR010000002">
    <property type="protein sequence ID" value="KAK4883173.1"/>
    <property type="molecule type" value="Genomic_DNA"/>
</dbReference>
<accession>A0AAN7QL06</accession>
<evidence type="ECO:0000256" key="6">
    <source>
        <dbReference type="ARBA" id="ARBA00022448"/>
    </source>
</evidence>
<dbReference type="PROSITE" id="PS00518">
    <property type="entry name" value="ZF_RING_1"/>
    <property type="match status" value="1"/>
</dbReference>
<evidence type="ECO:0000259" key="19">
    <source>
        <dbReference type="PROSITE" id="PS50089"/>
    </source>
</evidence>
<dbReference type="AlphaFoldDB" id="A0AAN7QL06"/>
<dbReference type="EC" id="2.3.2.27" evidence="5"/>
<dbReference type="SUPFAM" id="SSF57850">
    <property type="entry name" value="RING/U-box"/>
    <property type="match status" value="1"/>
</dbReference>
<evidence type="ECO:0000256" key="2">
    <source>
        <dbReference type="ARBA" id="ARBA00004585"/>
    </source>
</evidence>
<dbReference type="InterPro" id="IPR013083">
    <property type="entry name" value="Znf_RING/FYVE/PHD"/>
</dbReference>
<dbReference type="PANTHER" id="PTHR23350:SF0">
    <property type="entry name" value="PEROXISOME BIOGENESIS FACTOR 10"/>
    <property type="match status" value="1"/>
</dbReference>
<evidence type="ECO:0000256" key="10">
    <source>
        <dbReference type="ARBA" id="ARBA00022723"/>
    </source>
</evidence>
<comment type="catalytic activity">
    <reaction evidence="1">
        <text>S-ubiquitinyl-[E2 ubiquitin-conjugating enzyme]-L-cysteine + [acceptor protein]-L-lysine = [E2 ubiquitin-conjugating enzyme]-L-cysteine + N(6)-ubiquitinyl-[acceptor protein]-L-lysine.</text>
        <dbReference type="EC" id="2.3.2.27"/>
    </reaction>
</comment>
<comment type="similarity">
    <text evidence="4">Belongs to the pex2/pex10/pex12 family.</text>
</comment>
<dbReference type="InterPro" id="IPR017907">
    <property type="entry name" value="Znf_RING_CS"/>
</dbReference>
<dbReference type="Gene3D" id="3.30.40.10">
    <property type="entry name" value="Zinc/RING finger domain, C3HC4 (zinc finger)"/>
    <property type="match status" value="1"/>
</dbReference>
<evidence type="ECO:0000256" key="16">
    <source>
        <dbReference type="ARBA" id="ARBA00023136"/>
    </source>
</evidence>
<dbReference type="Pfam" id="PF04757">
    <property type="entry name" value="Pex2_Pex12"/>
    <property type="match status" value="1"/>
</dbReference>
<comment type="caution">
    <text evidence="20">The sequence shown here is derived from an EMBL/GenBank/DDBJ whole genome shotgun (WGS) entry which is preliminary data.</text>
</comment>
<proteinExistence type="inferred from homology"/>
<evidence type="ECO:0000256" key="17">
    <source>
        <dbReference type="ARBA" id="ARBA00023140"/>
    </source>
</evidence>
<dbReference type="PROSITE" id="PS50089">
    <property type="entry name" value="ZF_RING_2"/>
    <property type="match status" value="1"/>
</dbReference>
<keyword evidence="10" id="KW-0479">Metal-binding</keyword>
<protein>
    <recommendedName>
        <fullName evidence="5">RING-type E3 ubiquitin transferase</fullName>
        <ecNumber evidence="5">2.3.2.27</ecNumber>
    </recommendedName>
</protein>
<dbReference type="PANTHER" id="PTHR23350">
    <property type="entry name" value="PEROXISOME ASSEMBLY PROTEIN 10"/>
    <property type="match status" value="1"/>
</dbReference>
<dbReference type="GO" id="GO:0061630">
    <property type="term" value="F:ubiquitin protein ligase activity"/>
    <property type="evidence" value="ECO:0007669"/>
    <property type="project" value="UniProtKB-EC"/>
</dbReference>
<keyword evidence="14" id="KW-0653">Protein transport</keyword>
<evidence type="ECO:0000256" key="14">
    <source>
        <dbReference type="ARBA" id="ARBA00022927"/>
    </source>
</evidence>
<evidence type="ECO:0000256" key="18">
    <source>
        <dbReference type="PROSITE-ProRule" id="PRU00175"/>
    </source>
</evidence>
<dbReference type="GO" id="GO:0016558">
    <property type="term" value="P:protein import into peroxisome matrix"/>
    <property type="evidence" value="ECO:0007669"/>
    <property type="project" value="InterPro"/>
</dbReference>
<organism evidence="20 21">
    <name type="scientific">Aquatica leii</name>
    <dbReference type="NCBI Taxonomy" id="1421715"/>
    <lineage>
        <taxon>Eukaryota</taxon>
        <taxon>Metazoa</taxon>
        <taxon>Ecdysozoa</taxon>
        <taxon>Arthropoda</taxon>
        <taxon>Hexapoda</taxon>
        <taxon>Insecta</taxon>
        <taxon>Pterygota</taxon>
        <taxon>Neoptera</taxon>
        <taxon>Endopterygota</taxon>
        <taxon>Coleoptera</taxon>
        <taxon>Polyphaga</taxon>
        <taxon>Elateriformia</taxon>
        <taxon>Elateroidea</taxon>
        <taxon>Lampyridae</taxon>
        <taxon>Luciolinae</taxon>
        <taxon>Aquatica</taxon>
    </lineage>
</organism>
<dbReference type="Pfam" id="PF13920">
    <property type="entry name" value="zf-C3HC4_3"/>
    <property type="match status" value="1"/>
</dbReference>
<dbReference type="CDD" id="cd16527">
    <property type="entry name" value="RING-HC_PEX10"/>
    <property type="match status" value="1"/>
</dbReference>
<evidence type="ECO:0000256" key="11">
    <source>
        <dbReference type="ARBA" id="ARBA00022771"/>
    </source>
</evidence>
<keyword evidence="17" id="KW-0576">Peroxisome</keyword>
<comment type="pathway">
    <text evidence="3">Protein modification; protein ubiquitination.</text>
</comment>
<dbReference type="GO" id="GO:0005778">
    <property type="term" value="C:peroxisomal membrane"/>
    <property type="evidence" value="ECO:0007669"/>
    <property type="project" value="UniProtKB-SubCell"/>
</dbReference>
<keyword evidence="21" id="KW-1185">Reference proteome</keyword>
<dbReference type="InterPro" id="IPR025654">
    <property type="entry name" value="PEX2/10"/>
</dbReference>
<gene>
    <name evidence="20" type="ORF">RN001_006492</name>
</gene>
<dbReference type="GO" id="GO:0008270">
    <property type="term" value="F:zinc ion binding"/>
    <property type="evidence" value="ECO:0007669"/>
    <property type="project" value="UniProtKB-KW"/>
</dbReference>
<evidence type="ECO:0000256" key="15">
    <source>
        <dbReference type="ARBA" id="ARBA00022989"/>
    </source>
</evidence>
<keyword evidence="12" id="KW-0833">Ubl conjugation pathway</keyword>
<evidence type="ECO:0000313" key="21">
    <source>
        <dbReference type="Proteomes" id="UP001353858"/>
    </source>
</evidence>
<feature type="domain" description="RING-type" evidence="19">
    <location>
        <begin position="226"/>
        <end position="264"/>
    </location>
</feature>
<dbReference type="SMART" id="SM00184">
    <property type="entry name" value="RING"/>
    <property type="match status" value="1"/>
</dbReference>
<keyword evidence="11 18" id="KW-0863">Zinc-finger</keyword>
<evidence type="ECO:0000256" key="8">
    <source>
        <dbReference type="ARBA" id="ARBA00022679"/>
    </source>
</evidence>
<keyword evidence="13" id="KW-0862">Zinc</keyword>
<evidence type="ECO:0000256" key="12">
    <source>
        <dbReference type="ARBA" id="ARBA00022786"/>
    </source>
</evidence>
<keyword evidence="15" id="KW-1133">Transmembrane helix</keyword>
<dbReference type="InterPro" id="IPR006845">
    <property type="entry name" value="Pex_N"/>
</dbReference>
<dbReference type="InterPro" id="IPR001841">
    <property type="entry name" value="Znf_RING"/>
</dbReference>
<evidence type="ECO:0000256" key="3">
    <source>
        <dbReference type="ARBA" id="ARBA00004906"/>
    </source>
</evidence>
<dbReference type="Proteomes" id="UP001353858">
    <property type="component" value="Unassembled WGS sequence"/>
</dbReference>
<keyword evidence="7" id="KW-0962">Peroxisome biogenesis</keyword>
<evidence type="ECO:0000256" key="9">
    <source>
        <dbReference type="ARBA" id="ARBA00022692"/>
    </source>
</evidence>
<evidence type="ECO:0000313" key="20">
    <source>
        <dbReference type="EMBL" id="KAK4883173.1"/>
    </source>
</evidence>
<comment type="subcellular location">
    <subcellularLocation>
        <location evidence="2">Peroxisome membrane</location>
        <topology evidence="2">Multi-pass membrane protein</topology>
    </subcellularLocation>
</comment>
<keyword evidence="6" id="KW-0813">Transport</keyword>
<keyword evidence="9" id="KW-0812">Transmembrane</keyword>
<evidence type="ECO:0000256" key="13">
    <source>
        <dbReference type="ARBA" id="ARBA00022833"/>
    </source>
</evidence>
<keyword evidence="8" id="KW-0808">Transferase</keyword>
<evidence type="ECO:0000256" key="5">
    <source>
        <dbReference type="ARBA" id="ARBA00012483"/>
    </source>
</evidence>
<keyword evidence="16" id="KW-0472">Membrane</keyword>
<evidence type="ECO:0000256" key="1">
    <source>
        <dbReference type="ARBA" id="ARBA00000900"/>
    </source>
</evidence>
<evidence type="ECO:0000256" key="7">
    <source>
        <dbReference type="ARBA" id="ARBA00022593"/>
    </source>
</evidence>
<reference evidence="21" key="1">
    <citation type="submission" date="2023-01" db="EMBL/GenBank/DDBJ databases">
        <title>Key to firefly adult light organ development and bioluminescence: homeobox transcription factors regulate luciferase expression and transportation to peroxisome.</title>
        <authorList>
            <person name="Fu X."/>
        </authorList>
    </citation>
    <scope>NUCLEOTIDE SEQUENCE [LARGE SCALE GENOMIC DNA]</scope>
</reference>